<reference evidence="2" key="1">
    <citation type="journal article" date="2019" name="bioRxiv">
        <title>The Genome of the Zebra Mussel, Dreissena polymorpha: A Resource for Invasive Species Research.</title>
        <authorList>
            <person name="McCartney M.A."/>
            <person name="Auch B."/>
            <person name="Kono T."/>
            <person name="Mallez S."/>
            <person name="Zhang Y."/>
            <person name="Obille A."/>
            <person name="Becker A."/>
            <person name="Abrahante J.E."/>
            <person name="Garbe J."/>
            <person name="Badalamenti J.P."/>
            <person name="Herman A."/>
            <person name="Mangelson H."/>
            <person name="Liachko I."/>
            <person name="Sullivan S."/>
            <person name="Sone E.D."/>
            <person name="Koren S."/>
            <person name="Silverstein K.A.T."/>
            <person name="Beckman K.B."/>
            <person name="Gohl D.M."/>
        </authorList>
    </citation>
    <scope>NUCLEOTIDE SEQUENCE</scope>
    <source>
        <strain evidence="2">Duluth1</strain>
        <tissue evidence="2">Whole animal</tissue>
    </source>
</reference>
<sequence>MFGTFPPASKPLFQELEPYRPPYTSPDSALYHYYPKLVPNYMGAGNIGVMERGSIKTDGMSGMGMEEAKGSDANNNMIQVVNRNDL</sequence>
<feature type="region of interest" description="Disordered" evidence="1">
    <location>
        <begin position="58"/>
        <end position="86"/>
    </location>
</feature>
<dbReference type="Proteomes" id="UP000828390">
    <property type="component" value="Unassembled WGS sequence"/>
</dbReference>
<evidence type="ECO:0000313" key="2">
    <source>
        <dbReference type="EMBL" id="KAH3794131.1"/>
    </source>
</evidence>
<name>A0A9D4FA91_DREPO</name>
<feature type="compositionally biased region" description="Polar residues" evidence="1">
    <location>
        <begin position="72"/>
        <end position="86"/>
    </location>
</feature>
<proteinExistence type="predicted"/>
<gene>
    <name evidence="2" type="ORF">DPMN_147662</name>
</gene>
<organism evidence="2 3">
    <name type="scientific">Dreissena polymorpha</name>
    <name type="common">Zebra mussel</name>
    <name type="synonym">Mytilus polymorpha</name>
    <dbReference type="NCBI Taxonomy" id="45954"/>
    <lineage>
        <taxon>Eukaryota</taxon>
        <taxon>Metazoa</taxon>
        <taxon>Spiralia</taxon>
        <taxon>Lophotrochozoa</taxon>
        <taxon>Mollusca</taxon>
        <taxon>Bivalvia</taxon>
        <taxon>Autobranchia</taxon>
        <taxon>Heteroconchia</taxon>
        <taxon>Euheterodonta</taxon>
        <taxon>Imparidentia</taxon>
        <taxon>Neoheterodontei</taxon>
        <taxon>Myida</taxon>
        <taxon>Dreissenoidea</taxon>
        <taxon>Dreissenidae</taxon>
        <taxon>Dreissena</taxon>
    </lineage>
</organism>
<protein>
    <submittedName>
        <fullName evidence="2">Uncharacterized protein</fullName>
    </submittedName>
</protein>
<comment type="caution">
    <text evidence="2">The sequence shown here is derived from an EMBL/GenBank/DDBJ whole genome shotgun (WGS) entry which is preliminary data.</text>
</comment>
<reference evidence="2" key="2">
    <citation type="submission" date="2020-11" db="EMBL/GenBank/DDBJ databases">
        <authorList>
            <person name="McCartney M.A."/>
            <person name="Auch B."/>
            <person name="Kono T."/>
            <person name="Mallez S."/>
            <person name="Becker A."/>
            <person name="Gohl D.M."/>
            <person name="Silverstein K.A.T."/>
            <person name="Koren S."/>
            <person name="Bechman K.B."/>
            <person name="Herman A."/>
            <person name="Abrahante J.E."/>
            <person name="Garbe J."/>
        </authorList>
    </citation>
    <scope>NUCLEOTIDE SEQUENCE</scope>
    <source>
        <strain evidence="2">Duluth1</strain>
        <tissue evidence="2">Whole animal</tissue>
    </source>
</reference>
<accession>A0A9D4FA91</accession>
<dbReference type="EMBL" id="JAIWYP010000007">
    <property type="protein sequence ID" value="KAH3794131.1"/>
    <property type="molecule type" value="Genomic_DNA"/>
</dbReference>
<keyword evidence="3" id="KW-1185">Reference proteome</keyword>
<evidence type="ECO:0000313" key="3">
    <source>
        <dbReference type="Proteomes" id="UP000828390"/>
    </source>
</evidence>
<evidence type="ECO:0000256" key="1">
    <source>
        <dbReference type="SAM" id="MobiDB-lite"/>
    </source>
</evidence>
<dbReference type="AlphaFoldDB" id="A0A9D4FA91"/>